<keyword evidence="4" id="KW-1185">Reference proteome</keyword>
<proteinExistence type="predicted"/>
<feature type="region of interest" description="Disordered" evidence="1">
    <location>
        <begin position="113"/>
        <end position="136"/>
    </location>
</feature>
<dbReference type="EMBL" id="JPMD01000028">
    <property type="protein sequence ID" value="KEZ85856.1"/>
    <property type="molecule type" value="Genomic_DNA"/>
</dbReference>
<comment type="caution">
    <text evidence="3">The sequence shown here is derived from an EMBL/GenBank/DDBJ whole genome shotgun (WGS) entry which is preliminary data.</text>
</comment>
<name>A0A084JA72_9CLOT</name>
<protein>
    <recommendedName>
        <fullName evidence="5">DUF2680 domain-containing protein</fullName>
    </recommendedName>
</protein>
<dbReference type="RefSeq" id="WP_035133536.1">
    <property type="nucleotide sequence ID" value="NZ_JPMD01000028.1"/>
</dbReference>
<keyword evidence="2" id="KW-0732">Signal</keyword>
<evidence type="ECO:0000313" key="3">
    <source>
        <dbReference type="EMBL" id="KEZ85856.1"/>
    </source>
</evidence>
<feature type="compositionally biased region" description="Gly residues" evidence="1">
    <location>
        <begin position="114"/>
        <end position="130"/>
    </location>
</feature>
<dbReference type="eggNOG" id="ENOG5030UAS">
    <property type="taxonomic scope" value="Bacteria"/>
</dbReference>
<dbReference type="Proteomes" id="UP000028542">
    <property type="component" value="Unassembled WGS sequence"/>
</dbReference>
<feature type="signal peptide" evidence="2">
    <location>
        <begin position="1"/>
        <end position="24"/>
    </location>
</feature>
<feature type="chain" id="PRO_5001777103" description="DUF2680 domain-containing protein" evidence="2">
    <location>
        <begin position="25"/>
        <end position="136"/>
    </location>
</feature>
<reference evidence="3 4" key="1">
    <citation type="submission" date="2014-07" db="EMBL/GenBank/DDBJ databases">
        <title>Draft genome of Clostridium sulfidigenes 113A isolated from sediments associated with methane hydrate from Krishna Godavari basin.</title>
        <authorList>
            <person name="Honkalas V.S."/>
            <person name="Dabir A.P."/>
            <person name="Arora P."/>
            <person name="Dhakephalkar P.K."/>
        </authorList>
    </citation>
    <scope>NUCLEOTIDE SEQUENCE [LARGE SCALE GENOMIC DNA]</scope>
    <source>
        <strain evidence="3 4">113A</strain>
    </source>
</reference>
<evidence type="ECO:0000313" key="4">
    <source>
        <dbReference type="Proteomes" id="UP000028542"/>
    </source>
</evidence>
<evidence type="ECO:0000256" key="2">
    <source>
        <dbReference type="SAM" id="SignalP"/>
    </source>
</evidence>
<dbReference type="STRING" id="318464.IO99_12010"/>
<evidence type="ECO:0000256" key="1">
    <source>
        <dbReference type="SAM" id="MobiDB-lite"/>
    </source>
</evidence>
<dbReference type="AlphaFoldDB" id="A0A084JA72"/>
<sequence length="136" mass="14143">MKKSMIALALVGVITASGATMAFAEENLGGAFRNGGATQVQSLVEEGKTLEDAKEIMLQEKYERVDAAVERGTITAERGEEIKAEMAENSATCDGTGMNRENKEGYGLNQGLDNGVGQGRGAGQGKGAGRGNCINN</sequence>
<evidence type="ECO:0008006" key="5">
    <source>
        <dbReference type="Google" id="ProtNLM"/>
    </source>
</evidence>
<accession>A0A084JA72</accession>
<organism evidence="3 4">
    <name type="scientific">Clostridium sulfidigenes</name>
    <dbReference type="NCBI Taxonomy" id="318464"/>
    <lineage>
        <taxon>Bacteria</taxon>
        <taxon>Bacillati</taxon>
        <taxon>Bacillota</taxon>
        <taxon>Clostridia</taxon>
        <taxon>Eubacteriales</taxon>
        <taxon>Clostridiaceae</taxon>
        <taxon>Clostridium</taxon>
    </lineage>
</organism>
<gene>
    <name evidence="3" type="ORF">IO99_12010</name>
</gene>